<name>A0A5J9U484_9POAL</name>
<dbReference type="EMBL" id="RWGY01000029">
    <property type="protein sequence ID" value="TVU18058.1"/>
    <property type="molecule type" value="Genomic_DNA"/>
</dbReference>
<reference evidence="1 2" key="1">
    <citation type="journal article" date="2019" name="Sci. Rep.">
        <title>A high-quality genome of Eragrostis curvula grass provides insights into Poaceae evolution and supports new strategies to enhance forage quality.</title>
        <authorList>
            <person name="Carballo J."/>
            <person name="Santos B.A.C.M."/>
            <person name="Zappacosta D."/>
            <person name="Garbus I."/>
            <person name="Selva J.P."/>
            <person name="Gallo C.A."/>
            <person name="Diaz A."/>
            <person name="Albertini E."/>
            <person name="Caccamo M."/>
            <person name="Echenique V."/>
        </authorList>
    </citation>
    <scope>NUCLEOTIDE SEQUENCE [LARGE SCALE GENOMIC DNA]</scope>
    <source>
        <strain evidence="2">cv. Victoria</strain>
        <tissue evidence="1">Leaf</tissue>
    </source>
</reference>
<feature type="non-terminal residue" evidence="1">
    <location>
        <position position="1"/>
    </location>
</feature>
<protein>
    <submittedName>
        <fullName evidence="1">Uncharacterized protein</fullName>
    </submittedName>
</protein>
<proteinExistence type="predicted"/>
<gene>
    <name evidence="1" type="ORF">EJB05_34126</name>
</gene>
<accession>A0A5J9U484</accession>
<sequence length="300" mass="33082">PPPAADELLRRQRPPVLPCPCPSRPPTTSSIASDYHLLPVPHRCGFEVLRGLGMMSSRRRPGRAPAAAAAAEALLDRDPLLLPSSAAARPPPTWRQGQRRQPGLLCGGICDDVHPKRFIALGHFGVLHRWVSPSNTMVLVVLWQPRTIDDRFREGISDGAMVLGKEPLRKASQGAIGLVVPLLAQLKTEHTGASKIIEKRRARSVAVEEVTKESYELSHRKDRYCHTELFGSGKAGVDGSKKFCELAVDQDNEVHGSAWRQGETLILTSSELWRKMAQGTDKGRDIDLLFLSFFLQGEEI</sequence>
<evidence type="ECO:0000313" key="2">
    <source>
        <dbReference type="Proteomes" id="UP000324897"/>
    </source>
</evidence>
<comment type="caution">
    <text evidence="1">The sequence shown here is derived from an EMBL/GenBank/DDBJ whole genome shotgun (WGS) entry which is preliminary data.</text>
</comment>
<dbReference type="Gramene" id="TVU18058">
    <property type="protein sequence ID" value="TVU18058"/>
    <property type="gene ID" value="EJB05_34126"/>
</dbReference>
<dbReference type="AlphaFoldDB" id="A0A5J9U484"/>
<organism evidence="1 2">
    <name type="scientific">Eragrostis curvula</name>
    <name type="common">weeping love grass</name>
    <dbReference type="NCBI Taxonomy" id="38414"/>
    <lineage>
        <taxon>Eukaryota</taxon>
        <taxon>Viridiplantae</taxon>
        <taxon>Streptophyta</taxon>
        <taxon>Embryophyta</taxon>
        <taxon>Tracheophyta</taxon>
        <taxon>Spermatophyta</taxon>
        <taxon>Magnoliopsida</taxon>
        <taxon>Liliopsida</taxon>
        <taxon>Poales</taxon>
        <taxon>Poaceae</taxon>
        <taxon>PACMAD clade</taxon>
        <taxon>Chloridoideae</taxon>
        <taxon>Eragrostideae</taxon>
        <taxon>Eragrostidinae</taxon>
        <taxon>Eragrostis</taxon>
    </lineage>
</organism>
<dbReference type="Proteomes" id="UP000324897">
    <property type="component" value="Chromosome 7"/>
</dbReference>
<evidence type="ECO:0000313" key="1">
    <source>
        <dbReference type="EMBL" id="TVU18058.1"/>
    </source>
</evidence>
<keyword evidence="2" id="KW-1185">Reference proteome</keyword>